<evidence type="ECO:0000259" key="5">
    <source>
        <dbReference type="PROSITE" id="PS50054"/>
    </source>
</evidence>
<dbReference type="OMA" id="EPQGVEM"/>
<evidence type="ECO:0000313" key="8">
    <source>
        <dbReference type="Proteomes" id="UP000688137"/>
    </source>
</evidence>
<dbReference type="InterPro" id="IPR003595">
    <property type="entry name" value="Tyr_Pase_cat"/>
</dbReference>
<evidence type="ECO:0000313" key="7">
    <source>
        <dbReference type="EMBL" id="CAD8084366.1"/>
    </source>
</evidence>
<evidence type="ECO:0000256" key="1">
    <source>
        <dbReference type="ARBA" id="ARBA00008601"/>
    </source>
</evidence>
<dbReference type="PROSITE" id="PS50056">
    <property type="entry name" value="TYR_PHOSPHATASE_2"/>
    <property type="match status" value="1"/>
</dbReference>
<dbReference type="InterPro" id="IPR000387">
    <property type="entry name" value="Tyr_Pase_dom"/>
</dbReference>
<dbReference type="InterPro" id="IPR000340">
    <property type="entry name" value="Dual-sp_phosphatase_cat-dom"/>
</dbReference>
<reference evidence="7" key="1">
    <citation type="submission" date="2021-01" db="EMBL/GenBank/DDBJ databases">
        <authorList>
            <consortium name="Genoscope - CEA"/>
            <person name="William W."/>
        </authorList>
    </citation>
    <scope>NUCLEOTIDE SEQUENCE</scope>
</reference>
<evidence type="ECO:0000259" key="6">
    <source>
        <dbReference type="PROSITE" id="PS50056"/>
    </source>
</evidence>
<dbReference type="GO" id="GO:0005737">
    <property type="term" value="C:cytoplasm"/>
    <property type="evidence" value="ECO:0007669"/>
    <property type="project" value="TreeGrafter"/>
</dbReference>
<dbReference type="GO" id="GO:0008330">
    <property type="term" value="F:protein tyrosine/threonine phosphatase activity"/>
    <property type="evidence" value="ECO:0007669"/>
    <property type="project" value="TreeGrafter"/>
</dbReference>
<dbReference type="GO" id="GO:0043409">
    <property type="term" value="P:negative regulation of MAPK cascade"/>
    <property type="evidence" value="ECO:0007669"/>
    <property type="project" value="TreeGrafter"/>
</dbReference>
<proteinExistence type="inferred from homology"/>
<dbReference type="PANTHER" id="PTHR10159:SF519">
    <property type="entry name" value="DUAL SPECIFICITY PROTEIN PHOSPHATASE MPK3"/>
    <property type="match status" value="1"/>
</dbReference>
<dbReference type="InterPro" id="IPR020422">
    <property type="entry name" value="TYR_PHOSPHATASE_DUAL_dom"/>
</dbReference>
<dbReference type="Proteomes" id="UP000688137">
    <property type="component" value="Unassembled WGS sequence"/>
</dbReference>
<evidence type="ECO:0000256" key="2">
    <source>
        <dbReference type="ARBA" id="ARBA00013064"/>
    </source>
</evidence>
<comment type="caution">
    <text evidence="7">The sequence shown here is derived from an EMBL/GenBank/DDBJ whole genome shotgun (WGS) entry which is preliminary data.</text>
</comment>
<dbReference type="InterPro" id="IPR016130">
    <property type="entry name" value="Tyr_Pase_AS"/>
</dbReference>
<dbReference type="PROSITE" id="PS50054">
    <property type="entry name" value="TYR_PHOSPHATASE_DUAL"/>
    <property type="match status" value="1"/>
</dbReference>
<name>A0A8S1N3U1_PARPR</name>
<evidence type="ECO:0000256" key="4">
    <source>
        <dbReference type="ARBA" id="ARBA00022912"/>
    </source>
</evidence>
<gene>
    <name evidence="7" type="ORF">PPRIM_AZ9-3.1.T0720026</name>
</gene>
<sequence length="293" mass="33470">MFRMFDPMYQSMNQILEENGNILWLGDCTAAYDRSLLDARGIKTVLTVAAGLNVSYPEGGIVHKVYHILDIESANIARLFGDTCNQIGEGLKRGGVLVHCAAGVSRSASAVIAYIMKTKGLSFQETFNYVRKRRSVVFPNYGFQRQLRNYEKDLKTIKVKEPQGIEMPIKQTQKKPQEIAMDKHEQFSIQYLEQKAKLLLKPVSGNPTFNSGYSTPQKQFQKQRMLYQSAKVGSQEPKQSPITQNSTRANSQMKRNIFEPSFNQTYQGPQIVTYQKNKLIEKMPDIKKKTFYK</sequence>
<dbReference type="SMART" id="SM00404">
    <property type="entry name" value="PTPc_motif"/>
    <property type="match status" value="1"/>
</dbReference>
<dbReference type="Pfam" id="PF00782">
    <property type="entry name" value="DSPc"/>
    <property type="match status" value="1"/>
</dbReference>
<keyword evidence="8" id="KW-1185">Reference proteome</keyword>
<dbReference type="PANTHER" id="PTHR10159">
    <property type="entry name" value="DUAL SPECIFICITY PROTEIN PHOSPHATASE"/>
    <property type="match status" value="1"/>
</dbReference>
<dbReference type="EC" id="3.1.3.48" evidence="2"/>
<protein>
    <recommendedName>
        <fullName evidence="2">protein-tyrosine-phosphatase</fullName>
        <ecNumber evidence="2">3.1.3.48</ecNumber>
    </recommendedName>
</protein>
<keyword evidence="4" id="KW-0904">Protein phosphatase</keyword>
<feature type="domain" description="Tyrosine specific protein phosphatases" evidence="6">
    <location>
        <begin position="78"/>
        <end position="134"/>
    </location>
</feature>
<evidence type="ECO:0000256" key="3">
    <source>
        <dbReference type="ARBA" id="ARBA00022801"/>
    </source>
</evidence>
<comment type="similarity">
    <text evidence="1">Belongs to the protein-tyrosine phosphatase family. Non-receptor class dual specificity subfamily.</text>
</comment>
<dbReference type="PROSITE" id="PS00383">
    <property type="entry name" value="TYR_PHOSPHATASE_1"/>
    <property type="match status" value="1"/>
</dbReference>
<dbReference type="AlphaFoldDB" id="A0A8S1N3U1"/>
<dbReference type="FunFam" id="3.90.190.10:FF:000118">
    <property type="entry name" value="Uncharacterized protein"/>
    <property type="match status" value="1"/>
</dbReference>
<accession>A0A8S1N3U1</accession>
<feature type="domain" description="Tyrosine-protein phosphatase" evidence="5">
    <location>
        <begin position="14"/>
        <end position="156"/>
    </location>
</feature>
<dbReference type="SMART" id="SM00195">
    <property type="entry name" value="DSPc"/>
    <property type="match status" value="1"/>
</dbReference>
<dbReference type="EMBL" id="CAJJDM010000075">
    <property type="protein sequence ID" value="CAD8084366.1"/>
    <property type="molecule type" value="Genomic_DNA"/>
</dbReference>
<dbReference type="GO" id="GO:0033550">
    <property type="term" value="F:MAP kinase tyrosine phosphatase activity"/>
    <property type="evidence" value="ECO:0007669"/>
    <property type="project" value="TreeGrafter"/>
</dbReference>
<organism evidence="7 8">
    <name type="scientific">Paramecium primaurelia</name>
    <dbReference type="NCBI Taxonomy" id="5886"/>
    <lineage>
        <taxon>Eukaryota</taxon>
        <taxon>Sar</taxon>
        <taxon>Alveolata</taxon>
        <taxon>Ciliophora</taxon>
        <taxon>Intramacronucleata</taxon>
        <taxon>Oligohymenophorea</taxon>
        <taxon>Peniculida</taxon>
        <taxon>Parameciidae</taxon>
        <taxon>Paramecium</taxon>
    </lineage>
</organism>
<dbReference type="GO" id="GO:0017017">
    <property type="term" value="F:MAP kinase tyrosine/serine/threonine phosphatase activity"/>
    <property type="evidence" value="ECO:0007669"/>
    <property type="project" value="TreeGrafter"/>
</dbReference>
<keyword evidence="3" id="KW-0378">Hydrolase</keyword>
<dbReference type="CDD" id="cd14498">
    <property type="entry name" value="DSP"/>
    <property type="match status" value="1"/>
</dbReference>